<comment type="caution">
    <text evidence="1">The sequence shown here is derived from an EMBL/GenBank/DDBJ whole genome shotgun (WGS) entry which is preliminary data.</text>
</comment>
<evidence type="ECO:0000313" key="1">
    <source>
        <dbReference type="EMBL" id="GAH83527.1"/>
    </source>
</evidence>
<proteinExistence type="predicted"/>
<name>X1IPC0_9ZZZZ</name>
<protein>
    <submittedName>
        <fullName evidence="1">Uncharacterized protein</fullName>
    </submittedName>
</protein>
<sequence length="101" mass="11172">MDNLIIQIKNRPRDSRGRIPLRTRYSDKNFASLQNGIQDRSMEIPRLGIISDPELSVTGLIGSGLTVWYSAFEYLSPYGIKCEVPAGSVGLCPHLIGLAPR</sequence>
<organism evidence="1">
    <name type="scientific">marine sediment metagenome</name>
    <dbReference type="NCBI Taxonomy" id="412755"/>
    <lineage>
        <taxon>unclassified sequences</taxon>
        <taxon>metagenomes</taxon>
        <taxon>ecological metagenomes</taxon>
    </lineage>
</organism>
<dbReference type="AlphaFoldDB" id="X1IPC0"/>
<reference evidence="1" key="1">
    <citation type="journal article" date="2014" name="Front. Microbiol.">
        <title>High frequency of phylogenetically diverse reductive dehalogenase-homologous genes in deep subseafloor sedimentary metagenomes.</title>
        <authorList>
            <person name="Kawai M."/>
            <person name="Futagami T."/>
            <person name="Toyoda A."/>
            <person name="Takaki Y."/>
            <person name="Nishi S."/>
            <person name="Hori S."/>
            <person name="Arai W."/>
            <person name="Tsubouchi T."/>
            <person name="Morono Y."/>
            <person name="Uchiyama I."/>
            <person name="Ito T."/>
            <person name="Fujiyama A."/>
            <person name="Inagaki F."/>
            <person name="Takami H."/>
        </authorList>
    </citation>
    <scope>NUCLEOTIDE SEQUENCE</scope>
    <source>
        <strain evidence="1">Expedition CK06-06</strain>
    </source>
</reference>
<accession>X1IPC0</accession>
<dbReference type="EMBL" id="BARU01039659">
    <property type="protein sequence ID" value="GAH83527.1"/>
    <property type="molecule type" value="Genomic_DNA"/>
</dbReference>
<gene>
    <name evidence="1" type="ORF">S03H2_61436</name>
</gene>
<feature type="non-terminal residue" evidence="1">
    <location>
        <position position="101"/>
    </location>
</feature>